<dbReference type="OrthoDB" id="9804872at2"/>
<accession>A0A4R6R838</accession>
<reference evidence="4 5" key="1">
    <citation type="submission" date="2019-03" db="EMBL/GenBank/DDBJ databases">
        <title>Genomic Encyclopedia of Type Strains, Phase IV (KMG-IV): sequencing the most valuable type-strain genomes for metagenomic binning, comparative biology and taxonomic classification.</title>
        <authorList>
            <person name="Goeker M."/>
        </authorList>
    </citation>
    <scope>NUCLEOTIDE SEQUENCE [LARGE SCALE GENOMIC DNA]</scope>
    <source>
        <strain evidence="4 5">DSM 11901</strain>
    </source>
</reference>
<dbReference type="InterPro" id="IPR052901">
    <property type="entry name" value="Bact_TGase-like"/>
</dbReference>
<comment type="caution">
    <text evidence="4">The sequence shown here is derived from an EMBL/GenBank/DDBJ whole genome shotgun (WGS) entry which is preliminary data.</text>
</comment>
<name>A0A4R6R838_9BURK</name>
<dbReference type="RefSeq" id="WP_133609349.1">
    <property type="nucleotide sequence ID" value="NZ_SNXW01000006.1"/>
</dbReference>
<gene>
    <name evidence="4" type="ORF">EV672_106119</name>
</gene>
<dbReference type="Gene3D" id="3.10.620.30">
    <property type="match status" value="1"/>
</dbReference>
<keyword evidence="2" id="KW-0812">Transmembrane</keyword>
<feature type="transmembrane region" description="Helical" evidence="2">
    <location>
        <begin position="111"/>
        <end position="128"/>
    </location>
</feature>
<dbReference type="PANTHER" id="PTHR42736:SF1">
    <property type="entry name" value="PROTEIN-GLUTAMINE GAMMA-GLUTAMYLTRANSFERASE"/>
    <property type="match status" value="1"/>
</dbReference>
<dbReference type="InterPro" id="IPR002931">
    <property type="entry name" value="Transglutaminase-like"/>
</dbReference>
<proteinExistence type="predicted"/>
<dbReference type="Pfam" id="PF11992">
    <property type="entry name" value="TgpA_N"/>
    <property type="match status" value="1"/>
</dbReference>
<keyword evidence="2" id="KW-1133">Transmembrane helix</keyword>
<evidence type="ECO:0000313" key="4">
    <source>
        <dbReference type="EMBL" id="TDP82163.1"/>
    </source>
</evidence>
<dbReference type="SMART" id="SM00460">
    <property type="entry name" value="TGc"/>
    <property type="match status" value="1"/>
</dbReference>
<dbReference type="Proteomes" id="UP000294593">
    <property type="component" value="Unassembled WGS sequence"/>
</dbReference>
<dbReference type="EMBL" id="SNXW01000006">
    <property type="protein sequence ID" value="TDP82163.1"/>
    <property type="molecule type" value="Genomic_DNA"/>
</dbReference>
<feature type="transmembrane region" description="Helical" evidence="2">
    <location>
        <begin position="62"/>
        <end position="81"/>
    </location>
</feature>
<dbReference type="InterPro" id="IPR038765">
    <property type="entry name" value="Papain-like_cys_pep_sf"/>
</dbReference>
<feature type="domain" description="Transglutaminase-like" evidence="3">
    <location>
        <begin position="445"/>
        <end position="516"/>
    </location>
</feature>
<sequence>MSAILRAPHLSRDGRDTLWLLAVLALCIAPHLERLPLWCSLGTAAAIAWRGRLAWRDAPLPPRWVLMVSLIACVGLTLMSYQSLFGRQAGVTLVTILAALKTLELRARRDAFVVTSLGFFLILTQFLFSQAIGMALLMLLALLGLLSALVLAQRTVGRPSLGAAMAAAGRCLVMGVPVMVALYIFFPRFGPLWSVPADSGTRTGLSEQMRMGGVAELAQDDSVALRVRFLDTPPTPSDLYFRGPVLDLFDGQSWTSSLPGLRKHPRKSPNGDVSLQPRQAPHAGSDAATTVSAEGRAVRYQMTLEPNQLRSVPLLDGTLEASPSPPLTEPVLQRAGLSWVAERPVTERSQIDGLARLMAREAPTHPDALALRQWVQLPRGYNPRTLAWAADMRSSPALRDADGSALAIALMRHIRQAGFRYTLSPGDDAPDDQGQPVLHQVDRFWLDRRSGFCEHFAAAFVVVMRAMDVPARVVTGFQGAELNPVDGLYVVRNSDAHAWAEYWQPELGWVRVDPTAAVAPERIDRPRPPLRNAQGLPATLSKLDPAFWSGVRAYTDAANHRWNIWVLQYSRNQQMSMLSRWGVSSPDWTDLMRVCAGLLVLLSLGGLAWLWWRRPRTPRSAWHRPMVRLHQALLAAGFDAPDNSPAPAAALAWSRQLSTTAIGTLAPEGPAAHAALLQALTTLDALRYGAAPMAHAPGFGARQAMRKAIDQAIAQAIAQARILDKSRPRGPHKLSPIAPTCPPSSLPP</sequence>
<feature type="transmembrane region" description="Helical" evidence="2">
    <location>
        <begin position="134"/>
        <end position="152"/>
    </location>
</feature>
<organism evidence="4 5">
    <name type="scientific">Aquabacterium commune</name>
    <dbReference type="NCBI Taxonomy" id="70586"/>
    <lineage>
        <taxon>Bacteria</taxon>
        <taxon>Pseudomonadati</taxon>
        <taxon>Pseudomonadota</taxon>
        <taxon>Betaproteobacteria</taxon>
        <taxon>Burkholderiales</taxon>
        <taxon>Aquabacterium</taxon>
    </lineage>
</organism>
<dbReference type="Pfam" id="PF01841">
    <property type="entry name" value="Transglut_core"/>
    <property type="match status" value="1"/>
</dbReference>
<dbReference type="InterPro" id="IPR021878">
    <property type="entry name" value="TgpA_N"/>
</dbReference>
<protein>
    <submittedName>
        <fullName evidence="4">Transglutaminase superfamily protein</fullName>
    </submittedName>
</protein>
<feature type="compositionally biased region" description="Pro residues" evidence="1">
    <location>
        <begin position="739"/>
        <end position="748"/>
    </location>
</feature>
<dbReference type="SUPFAM" id="SSF54001">
    <property type="entry name" value="Cysteine proteinases"/>
    <property type="match status" value="1"/>
</dbReference>
<feature type="transmembrane region" description="Helical" evidence="2">
    <location>
        <begin position="164"/>
        <end position="186"/>
    </location>
</feature>
<evidence type="ECO:0000313" key="5">
    <source>
        <dbReference type="Proteomes" id="UP000294593"/>
    </source>
</evidence>
<feature type="region of interest" description="Disordered" evidence="1">
    <location>
        <begin position="724"/>
        <end position="748"/>
    </location>
</feature>
<keyword evidence="2" id="KW-0472">Membrane</keyword>
<dbReference type="PANTHER" id="PTHR42736">
    <property type="entry name" value="PROTEIN-GLUTAMINE GAMMA-GLUTAMYLTRANSFERASE"/>
    <property type="match status" value="1"/>
</dbReference>
<feature type="region of interest" description="Disordered" evidence="1">
    <location>
        <begin position="258"/>
        <end position="290"/>
    </location>
</feature>
<evidence type="ECO:0000256" key="2">
    <source>
        <dbReference type="SAM" id="Phobius"/>
    </source>
</evidence>
<evidence type="ECO:0000259" key="3">
    <source>
        <dbReference type="SMART" id="SM00460"/>
    </source>
</evidence>
<keyword evidence="5" id="KW-1185">Reference proteome</keyword>
<dbReference type="AlphaFoldDB" id="A0A4R6R838"/>
<evidence type="ECO:0000256" key="1">
    <source>
        <dbReference type="SAM" id="MobiDB-lite"/>
    </source>
</evidence>